<protein>
    <recommendedName>
        <fullName evidence="3">mRNA interferase</fullName>
        <ecNumber evidence="3">3.1.-.-</ecNumber>
    </recommendedName>
</protein>
<sequence>MAQKRNVNYPKRGEVYLVNFDPTIGAEIKKTRPALILQNDVSNEYSPITVVAAITSKFTEPLYPTEVLIRVPEGGFDVDSVVLLNQIRSIDKQRLIQRLGILRPEAIAQVDRAIQISLGIVKL</sequence>
<dbReference type="PIRSF" id="PIRSF033490">
    <property type="entry name" value="MazF"/>
    <property type="match status" value="1"/>
</dbReference>
<dbReference type="GO" id="GO:0016075">
    <property type="term" value="P:rRNA catabolic process"/>
    <property type="evidence" value="ECO:0007669"/>
    <property type="project" value="TreeGrafter"/>
</dbReference>
<comment type="similarity">
    <text evidence="1 3">Belongs to the PemK/MazF family.</text>
</comment>
<keyword evidence="3" id="KW-0378">Hydrolase</keyword>
<dbReference type="GO" id="GO:0003677">
    <property type="term" value="F:DNA binding"/>
    <property type="evidence" value="ECO:0007669"/>
    <property type="project" value="InterPro"/>
</dbReference>
<evidence type="ECO:0000256" key="1">
    <source>
        <dbReference type="ARBA" id="ARBA00007521"/>
    </source>
</evidence>
<accession>A0A2K8SVA8</accession>
<dbReference type="OrthoDB" id="9793906at2"/>
<name>A0A2K8SVA8_9NOSO</name>
<dbReference type="EMBL" id="CP024785">
    <property type="protein sequence ID" value="AUB39401.1"/>
    <property type="molecule type" value="Genomic_DNA"/>
</dbReference>
<keyword evidence="3" id="KW-0255">Endonuclease</keyword>
<keyword evidence="5" id="KW-1185">Reference proteome</keyword>
<dbReference type="RefSeq" id="WP_100900425.1">
    <property type="nucleotide sequence ID" value="NZ_CAWNNC010000001.1"/>
</dbReference>
<dbReference type="GO" id="GO:0016787">
    <property type="term" value="F:hydrolase activity"/>
    <property type="evidence" value="ECO:0007669"/>
    <property type="project" value="UniProtKB-KW"/>
</dbReference>
<dbReference type="SUPFAM" id="SSF50118">
    <property type="entry name" value="Cell growth inhibitor/plasmid maintenance toxic component"/>
    <property type="match status" value="1"/>
</dbReference>
<gene>
    <name evidence="4" type="ORF">COO91_05394</name>
</gene>
<dbReference type="Proteomes" id="UP000232003">
    <property type="component" value="Chromosome"/>
</dbReference>
<dbReference type="InterPro" id="IPR003477">
    <property type="entry name" value="PemK-like"/>
</dbReference>
<evidence type="ECO:0000313" key="4">
    <source>
        <dbReference type="EMBL" id="AUB39401.1"/>
    </source>
</evidence>
<dbReference type="AlphaFoldDB" id="A0A2K8SVA8"/>
<evidence type="ECO:0000313" key="5">
    <source>
        <dbReference type="Proteomes" id="UP000232003"/>
    </source>
</evidence>
<proteinExistence type="inferred from homology"/>
<dbReference type="PANTHER" id="PTHR33988:SF2">
    <property type="entry name" value="ENDORIBONUCLEASE MAZF"/>
    <property type="match status" value="1"/>
</dbReference>
<dbReference type="EC" id="3.1.-.-" evidence="3"/>
<organism evidence="4 5">
    <name type="scientific">Nostoc flagelliforme CCNUN1</name>
    <dbReference type="NCBI Taxonomy" id="2038116"/>
    <lineage>
        <taxon>Bacteria</taxon>
        <taxon>Bacillati</taxon>
        <taxon>Cyanobacteriota</taxon>
        <taxon>Cyanophyceae</taxon>
        <taxon>Nostocales</taxon>
        <taxon>Nostocaceae</taxon>
        <taxon>Nostoc</taxon>
    </lineage>
</organism>
<comment type="function">
    <text evidence="3">Toxic component of a type II toxin-antitoxin (TA) system.</text>
</comment>
<keyword evidence="3" id="KW-0540">Nuclease</keyword>
<dbReference type="GO" id="GO:0006402">
    <property type="term" value="P:mRNA catabolic process"/>
    <property type="evidence" value="ECO:0007669"/>
    <property type="project" value="TreeGrafter"/>
</dbReference>
<reference evidence="4 5" key="1">
    <citation type="submission" date="2017-11" db="EMBL/GenBank/DDBJ databases">
        <title>Complete genome of a free-living desiccation-tolerant cyanobacterium and its photosynthetic adaptation to extreme terrestrial habitat.</title>
        <authorList>
            <person name="Shang J."/>
        </authorList>
    </citation>
    <scope>NUCLEOTIDE SEQUENCE [LARGE SCALE GENOMIC DNA]</scope>
    <source>
        <strain evidence="4 5">CCNUN1</strain>
    </source>
</reference>
<dbReference type="Pfam" id="PF02452">
    <property type="entry name" value="PemK_toxin"/>
    <property type="match status" value="1"/>
</dbReference>
<dbReference type="PANTHER" id="PTHR33988">
    <property type="entry name" value="ENDORIBONUCLEASE MAZF-RELATED"/>
    <property type="match status" value="1"/>
</dbReference>
<evidence type="ECO:0000256" key="2">
    <source>
        <dbReference type="ARBA" id="ARBA00022649"/>
    </source>
</evidence>
<dbReference type="KEGG" id="nfl:COO91_05394"/>
<dbReference type="GO" id="GO:0004521">
    <property type="term" value="F:RNA endonuclease activity"/>
    <property type="evidence" value="ECO:0007669"/>
    <property type="project" value="TreeGrafter"/>
</dbReference>
<dbReference type="InterPro" id="IPR011067">
    <property type="entry name" value="Plasmid_toxin/cell-grow_inhib"/>
</dbReference>
<evidence type="ECO:0000256" key="3">
    <source>
        <dbReference type="PIRNR" id="PIRNR033490"/>
    </source>
</evidence>
<dbReference type="Gene3D" id="2.30.30.110">
    <property type="match status" value="1"/>
</dbReference>
<keyword evidence="2" id="KW-1277">Toxin-antitoxin system</keyword>